<comment type="subcellular location">
    <subcellularLocation>
        <location evidence="1 7">Cell membrane</location>
        <topology evidence="1 7">Multi-pass membrane protein</topology>
    </subcellularLocation>
</comment>
<keyword evidence="6 7" id="KW-0472">Membrane</keyword>
<keyword evidence="3" id="KW-1003">Cell membrane</keyword>
<sequence>MAVADLAEGQLPEQSRGRRRDRAVRGIGLGTAGYWFTAPAIILMIVILIAPVAIAALLSFTDYSLGNDGADWVGLENYGDLVGKSTYTRMIWATATYVLVVVPASIALGLGAALLINSVGRFGALYKTIYFLPVMAALLAMAIVWEFSLHPTLGIVNDSLARLCGTGIEDVSGFFAEGCADGFPLWFGDKGYAIWTICFIGIWQAFGFNMVLYLAGLTSVPRDLYQAAEMDGAAGAWDRFRLVTWPMLGPTTVFVVTITTIRSFQVFDTVEAITNGGPAKSTYVMMYAIYEKAIQHNLIGMGAAITVVFLGFVMLLTIAQRHLVEKRVHYA</sequence>
<dbReference type="SUPFAM" id="SSF161098">
    <property type="entry name" value="MetI-like"/>
    <property type="match status" value="1"/>
</dbReference>
<accession>A0ABV7L0K4</accession>
<keyword evidence="5 7" id="KW-1133">Transmembrane helix</keyword>
<evidence type="ECO:0000256" key="2">
    <source>
        <dbReference type="ARBA" id="ARBA00022448"/>
    </source>
</evidence>
<evidence type="ECO:0000259" key="8">
    <source>
        <dbReference type="PROSITE" id="PS50928"/>
    </source>
</evidence>
<dbReference type="PANTHER" id="PTHR30193">
    <property type="entry name" value="ABC TRANSPORTER PERMEASE PROTEIN"/>
    <property type="match status" value="1"/>
</dbReference>
<keyword evidence="10" id="KW-1185">Reference proteome</keyword>
<protein>
    <submittedName>
        <fullName evidence="9">Carbohydrate ABC transporter permease</fullName>
    </submittedName>
</protein>
<comment type="similarity">
    <text evidence="7">Belongs to the binding-protein-dependent transport system permease family.</text>
</comment>
<gene>
    <name evidence="9" type="ORF">ACFOGJ_11945</name>
</gene>
<proteinExistence type="inferred from homology"/>
<organism evidence="9 10">
    <name type="scientific">Marinibaculum pumilum</name>
    <dbReference type="NCBI Taxonomy" id="1766165"/>
    <lineage>
        <taxon>Bacteria</taxon>
        <taxon>Pseudomonadati</taxon>
        <taxon>Pseudomonadota</taxon>
        <taxon>Alphaproteobacteria</taxon>
        <taxon>Rhodospirillales</taxon>
        <taxon>Rhodospirillaceae</taxon>
        <taxon>Marinibaculum</taxon>
    </lineage>
</organism>
<evidence type="ECO:0000256" key="1">
    <source>
        <dbReference type="ARBA" id="ARBA00004651"/>
    </source>
</evidence>
<evidence type="ECO:0000256" key="7">
    <source>
        <dbReference type="RuleBase" id="RU363032"/>
    </source>
</evidence>
<evidence type="ECO:0000313" key="10">
    <source>
        <dbReference type="Proteomes" id="UP001595528"/>
    </source>
</evidence>
<dbReference type="InterPro" id="IPR000515">
    <property type="entry name" value="MetI-like"/>
</dbReference>
<dbReference type="RefSeq" id="WP_379900587.1">
    <property type="nucleotide sequence ID" value="NZ_JBHRTR010000026.1"/>
</dbReference>
<feature type="domain" description="ABC transmembrane type-1" evidence="8">
    <location>
        <begin position="91"/>
        <end position="320"/>
    </location>
</feature>
<dbReference type="PROSITE" id="PS50928">
    <property type="entry name" value="ABC_TM1"/>
    <property type="match status" value="1"/>
</dbReference>
<evidence type="ECO:0000313" key="9">
    <source>
        <dbReference type="EMBL" id="MFC3227949.1"/>
    </source>
</evidence>
<evidence type="ECO:0000256" key="6">
    <source>
        <dbReference type="ARBA" id="ARBA00023136"/>
    </source>
</evidence>
<evidence type="ECO:0000256" key="3">
    <source>
        <dbReference type="ARBA" id="ARBA00022475"/>
    </source>
</evidence>
<evidence type="ECO:0000256" key="4">
    <source>
        <dbReference type="ARBA" id="ARBA00022692"/>
    </source>
</evidence>
<dbReference type="InterPro" id="IPR035906">
    <property type="entry name" value="MetI-like_sf"/>
</dbReference>
<dbReference type="InterPro" id="IPR051393">
    <property type="entry name" value="ABC_transporter_permease"/>
</dbReference>
<feature type="transmembrane region" description="Helical" evidence="7">
    <location>
        <begin position="26"/>
        <end position="58"/>
    </location>
</feature>
<keyword evidence="2 7" id="KW-0813">Transport</keyword>
<dbReference type="PANTHER" id="PTHR30193:SF37">
    <property type="entry name" value="INNER MEMBRANE ABC TRANSPORTER PERMEASE PROTEIN YCJO"/>
    <property type="match status" value="1"/>
</dbReference>
<feature type="transmembrane region" description="Helical" evidence="7">
    <location>
        <begin position="298"/>
        <end position="319"/>
    </location>
</feature>
<dbReference type="Proteomes" id="UP001595528">
    <property type="component" value="Unassembled WGS sequence"/>
</dbReference>
<dbReference type="EMBL" id="JBHRTR010000026">
    <property type="protein sequence ID" value="MFC3227949.1"/>
    <property type="molecule type" value="Genomic_DNA"/>
</dbReference>
<comment type="caution">
    <text evidence="9">The sequence shown here is derived from an EMBL/GenBank/DDBJ whole genome shotgun (WGS) entry which is preliminary data.</text>
</comment>
<keyword evidence="4 7" id="KW-0812">Transmembrane</keyword>
<dbReference type="CDD" id="cd06261">
    <property type="entry name" value="TM_PBP2"/>
    <property type="match status" value="1"/>
</dbReference>
<evidence type="ECO:0000256" key="5">
    <source>
        <dbReference type="ARBA" id="ARBA00022989"/>
    </source>
</evidence>
<reference evidence="10" key="1">
    <citation type="journal article" date="2019" name="Int. J. Syst. Evol. Microbiol.">
        <title>The Global Catalogue of Microorganisms (GCM) 10K type strain sequencing project: providing services to taxonomists for standard genome sequencing and annotation.</title>
        <authorList>
            <consortium name="The Broad Institute Genomics Platform"/>
            <consortium name="The Broad Institute Genome Sequencing Center for Infectious Disease"/>
            <person name="Wu L."/>
            <person name="Ma J."/>
        </authorList>
    </citation>
    <scope>NUCLEOTIDE SEQUENCE [LARGE SCALE GENOMIC DNA]</scope>
    <source>
        <strain evidence="10">KCTC 42964</strain>
    </source>
</reference>
<dbReference type="Gene3D" id="1.10.3720.10">
    <property type="entry name" value="MetI-like"/>
    <property type="match status" value="1"/>
</dbReference>
<feature type="transmembrane region" description="Helical" evidence="7">
    <location>
        <begin position="90"/>
        <end position="116"/>
    </location>
</feature>
<dbReference type="Pfam" id="PF00528">
    <property type="entry name" value="BPD_transp_1"/>
    <property type="match status" value="1"/>
</dbReference>
<feature type="transmembrane region" description="Helical" evidence="7">
    <location>
        <begin position="192"/>
        <end position="215"/>
    </location>
</feature>
<feature type="transmembrane region" description="Helical" evidence="7">
    <location>
        <begin position="128"/>
        <end position="145"/>
    </location>
</feature>
<name>A0ABV7L0K4_9PROT</name>